<reference evidence="9 10" key="1">
    <citation type="submission" date="2015-12" db="EMBL/GenBank/DDBJ databases">
        <authorList>
            <person name="Shamseldin A."/>
            <person name="Moawad H."/>
            <person name="Abd El-Rahim W.M."/>
            <person name="Sadowsky M.J."/>
        </authorList>
    </citation>
    <scope>NUCLEOTIDE SEQUENCE [LARGE SCALE GENOMIC DNA]</scope>
    <source>
        <strain evidence="9 10">D7</strain>
    </source>
</reference>
<dbReference type="PANTHER" id="PTHR43827">
    <property type="entry name" value="2,5-DIKETO-D-GLUCONIC ACID REDUCTASE"/>
    <property type="match status" value="1"/>
</dbReference>
<dbReference type="RefSeq" id="WP_061094668.1">
    <property type="nucleotide sequence ID" value="NZ_CP014323.1"/>
</dbReference>
<dbReference type="PIRSF" id="PIRSF000097">
    <property type="entry name" value="AKR"/>
    <property type="match status" value="1"/>
</dbReference>
<dbReference type="NCBIfam" id="NF008377">
    <property type="entry name" value="PRK11172.1"/>
    <property type="match status" value="1"/>
</dbReference>
<evidence type="ECO:0000256" key="3">
    <source>
        <dbReference type="ARBA" id="ARBA00023002"/>
    </source>
</evidence>
<dbReference type="EMBL" id="CP014323">
    <property type="protein sequence ID" value="AMJ97984.1"/>
    <property type="molecule type" value="Genomic_DNA"/>
</dbReference>
<evidence type="ECO:0000313" key="9">
    <source>
        <dbReference type="EMBL" id="AMJ97984.1"/>
    </source>
</evidence>
<evidence type="ECO:0000256" key="2">
    <source>
        <dbReference type="ARBA" id="ARBA00022857"/>
    </source>
</evidence>
<gene>
    <name evidence="9" type="primary">dkgB</name>
    <name evidence="9" type="ORF">AVL55_07315</name>
</gene>
<dbReference type="InterPro" id="IPR018170">
    <property type="entry name" value="Aldo/ket_reductase_CS"/>
</dbReference>
<evidence type="ECO:0000256" key="4">
    <source>
        <dbReference type="ARBA" id="ARBA00049445"/>
    </source>
</evidence>
<evidence type="ECO:0000259" key="8">
    <source>
        <dbReference type="Pfam" id="PF00248"/>
    </source>
</evidence>
<comment type="similarity">
    <text evidence="1">Belongs to the aldo/keto reductase family.</text>
</comment>
<evidence type="ECO:0000256" key="7">
    <source>
        <dbReference type="PIRSR" id="PIRSR000097-3"/>
    </source>
</evidence>
<evidence type="ECO:0000256" key="6">
    <source>
        <dbReference type="PIRSR" id="PIRSR000097-2"/>
    </source>
</evidence>
<dbReference type="OrthoDB" id="9804790at2"/>
<evidence type="ECO:0000313" key="10">
    <source>
        <dbReference type="Proteomes" id="UP000063991"/>
    </source>
</evidence>
<dbReference type="InterPro" id="IPR036812">
    <property type="entry name" value="NAD(P)_OxRdtase_dom_sf"/>
</dbReference>
<feature type="domain" description="NADP-dependent oxidoreductase" evidence="8">
    <location>
        <begin position="7"/>
        <end position="252"/>
    </location>
</feature>
<dbReference type="Pfam" id="PF00248">
    <property type="entry name" value="Aldo_ket_red"/>
    <property type="match status" value="1"/>
</dbReference>
<organism evidence="9 10">
    <name type="scientific">Alteromonas macleodii</name>
    <name type="common">Pseudoalteromonas macleodii</name>
    <dbReference type="NCBI Taxonomy" id="28108"/>
    <lineage>
        <taxon>Bacteria</taxon>
        <taxon>Pseudomonadati</taxon>
        <taxon>Pseudomonadota</taxon>
        <taxon>Gammaproteobacteria</taxon>
        <taxon>Alteromonadales</taxon>
        <taxon>Alteromonadaceae</taxon>
        <taxon>Alteromonas/Salinimonas group</taxon>
        <taxon>Alteromonas</taxon>
    </lineage>
</organism>
<feature type="active site" description="Proton donor" evidence="5">
    <location>
        <position position="40"/>
    </location>
</feature>
<sequence>MKDMPQLGMGTFRLKDDEARESVSKALEVGFRHIDTAQFYDNEAQVGDAIKTSGLERSELFVTTKVWHESLGDAHFIPSVHESLEKLKLEYVDLLLIHWPYPGNDISLESYLGNLAKAKEQGLTRHIGVSNFTIDLLEKAEKVLGKGEIYTNQIEIHPFMQNKKVVETCKEKGIKATAYMPFAVGKVMKDETLLRIAQNHDATPAQVVLAWMEKRRVYAIPSSTSKVHLAENLAYGGVHLTDSELALIDDLDNGDRIVNPDFAPDWD</sequence>
<dbReference type="PANTHER" id="PTHR43827:SF3">
    <property type="entry name" value="NADP-DEPENDENT OXIDOREDUCTASE DOMAIN-CONTAINING PROTEIN"/>
    <property type="match status" value="1"/>
</dbReference>
<feature type="binding site" evidence="6">
    <location>
        <position position="98"/>
    </location>
    <ligand>
        <name>substrate</name>
    </ligand>
</feature>
<dbReference type="InterPro" id="IPR023210">
    <property type="entry name" value="NADP_OxRdtase_dom"/>
</dbReference>
<comment type="catalytic activity">
    <reaction evidence="4">
        <text>hydroxyacetone + NADP(+) = methylglyoxal + NADPH + H(+)</text>
        <dbReference type="Rhea" id="RHEA:27986"/>
        <dbReference type="ChEBI" id="CHEBI:15378"/>
        <dbReference type="ChEBI" id="CHEBI:17158"/>
        <dbReference type="ChEBI" id="CHEBI:27957"/>
        <dbReference type="ChEBI" id="CHEBI:57783"/>
        <dbReference type="ChEBI" id="CHEBI:58349"/>
    </reaction>
</comment>
<dbReference type="Gene3D" id="3.20.20.100">
    <property type="entry name" value="NADP-dependent oxidoreductase domain"/>
    <property type="match status" value="1"/>
</dbReference>
<evidence type="ECO:0000256" key="5">
    <source>
        <dbReference type="PIRSR" id="PIRSR000097-1"/>
    </source>
</evidence>
<dbReference type="SUPFAM" id="SSF51430">
    <property type="entry name" value="NAD(P)-linked oxidoreductase"/>
    <property type="match status" value="1"/>
</dbReference>
<proteinExistence type="inferred from homology"/>
<dbReference type="PRINTS" id="PR00069">
    <property type="entry name" value="ALDKETRDTASE"/>
</dbReference>
<dbReference type="InterPro" id="IPR020471">
    <property type="entry name" value="AKR"/>
</dbReference>
<protein>
    <submittedName>
        <fullName evidence="9">2,5-diketo-D-gluconic acid reductase</fullName>
    </submittedName>
</protein>
<dbReference type="Proteomes" id="UP000063991">
    <property type="component" value="Chromosome"/>
</dbReference>
<dbReference type="GO" id="GO:1990002">
    <property type="term" value="F:methylglyoxal reductase (NADPH) (acetol producing) activity"/>
    <property type="evidence" value="ECO:0007669"/>
    <property type="project" value="TreeGrafter"/>
</dbReference>
<dbReference type="AlphaFoldDB" id="A0A126PY78"/>
<dbReference type="GO" id="GO:0051596">
    <property type="term" value="P:methylglyoxal catabolic process"/>
    <property type="evidence" value="ECO:0007669"/>
    <property type="project" value="TreeGrafter"/>
</dbReference>
<dbReference type="FunFam" id="3.20.20.100:FF:000002">
    <property type="entry name" value="2,5-diketo-D-gluconic acid reductase A"/>
    <property type="match status" value="1"/>
</dbReference>
<accession>A0A126PY78</accession>
<keyword evidence="3" id="KW-0560">Oxidoreductase</keyword>
<feature type="site" description="Lowers pKa of active site Tyr" evidence="7">
    <location>
        <position position="65"/>
    </location>
</feature>
<evidence type="ECO:0000256" key="1">
    <source>
        <dbReference type="ARBA" id="ARBA00007905"/>
    </source>
</evidence>
<dbReference type="PROSITE" id="PS00798">
    <property type="entry name" value="ALDOKETO_REDUCTASE_1"/>
    <property type="match status" value="1"/>
</dbReference>
<dbReference type="PROSITE" id="PS00062">
    <property type="entry name" value="ALDOKETO_REDUCTASE_2"/>
    <property type="match status" value="1"/>
</dbReference>
<name>A0A126PY78_ALTMA</name>
<keyword evidence="2" id="KW-0521">NADP</keyword>